<dbReference type="PROSITE" id="PS51858">
    <property type="entry name" value="PPPDE"/>
    <property type="match status" value="1"/>
</dbReference>
<evidence type="ECO:0000256" key="1">
    <source>
        <dbReference type="ARBA" id="ARBA00008140"/>
    </source>
</evidence>
<keyword evidence="4" id="KW-0697">Rotamase</keyword>
<feature type="domain" description="PpiC" evidence="6">
    <location>
        <begin position="363"/>
        <end position="487"/>
    </location>
</feature>
<accession>A0AA36MLT1</accession>
<dbReference type="AlphaFoldDB" id="A0AA36MLT1"/>
<dbReference type="PANTHER" id="PTHR12378">
    <property type="entry name" value="DESUMOYLATING ISOPEPTIDASE"/>
    <property type="match status" value="1"/>
</dbReference>
<evidence type="ECO:0000259" key="7">
    <source>
        <dbReference type="PROSITE" id="PS51858"/>
    </source>
</evidence>
<evidence type="ECO:0000256" key="3">
    <source>
        <dbReference type="ARBA" id="ARBA00022801"/>
    </source>
</evidence>
<dbReference type="PANTHER" id="PTHR12378:SF80">
    <property type="entry name" value="IP06716P-RELATED"/>
    <property type="match status" value="1"/>
</dbReference>
<evidence type="ECO:0008006" key="10">
    <source>
        <dbReference type="Google" id="ProtNLM"/>
    </source>
</evidence>
<evidence type="ECO:0000313" key="9">
    <source>
        <dbReference type="Proteomes" id="UP001178507"/>
    </source>
</evidence>
<feature type="domain" description="PPPDE" evidence="7">
    <location>
        <begin position="664"/>
        <end position="776"/>
    </location>
</feature>
<dbReference type="SUPFAM" id="SSF54534">
    <property type="entry name" value="FKBP-like"/>
    <property type="match status" value="1"/>
</dbReference>
<keyword evidence="2" id="KW-0645">Protease</keyword>
<dbReference type="GO" id="GO:0003755">
    <property type="term" value="F:peptidyl-prolyl cis-trans isomerase activity"/>
    <property type="evidence" value="ECO:0007669"/>
    <property type="project" value="UniProtKB-KW"/>
</dbReference>
<sequence>MANKFGAVLTAKQERQAGVSNASIWYTSGNSGKDLWKLKANNPELFAKKAKQAGLDPDIVPPGFEETEKAGWYYNRADKIFFVTLTKKFLWFDEESGEHKELYEGEALPLTFGGGAASLAEANGAKAGPKTVVIPDLHRVASALKVDLSHVDKPAAMLGVFTGEMAARSFHEKLVKRLGLNRSRWLDHQLASAMEKVLQEVSSESIQVSVIATFGGRACGVATPEAAFRLSLRPTQAGGLLKPTATAVPTASSRSRCLVLKAGDELFAAATVGGSARQNLEEDFEKVLAPQLMKGWARAGAIALLKSARKRSAAEPLAVACARLLPDLSDALDLPPAKRPKVDLTSPIFTVGTSGTSGGGGKADQVRLRQILLRTAGTGPPVMDPIRRRQVKRTQEEAESEMFDILQSLEADGFKNFQKVCRNVSECPSALKGGDLVGDMGWLDRVKGVGIQQDKAKQGVRPQVPAAVQKAAFQLAVGEVHDLVTTDAVALTELDLSLPAEAAGLVQPPAARRPWELAALAPEPTEELLLCEDDSEVPAIESQAAKDESESVQNEDAPLCNEGSTPGPLPAPCKERGAGKAKAKSVRAKAKGKAKPKASRKEEAMVAVPSMRPDAIPTAAARLGSQNDARLLRSREAIFPDALIPRRGDSTDVLYGIEDEMWDGEVKLQVYHLAKAVKVVGLPIYHTGVEVYGMEHYFCLEGVETCWPQGYGQGVHKLAVPLGKTKLSSSRVDQVIRKMKPKWPGKEYKLLSHNCQSFAVELVSVLLPNVSVPSEYCRFAGPKPKPAPKQTLLSSRMY</sequence>
<protein>
    <recommendedName>
        <fullName evidence="10">PPPDE domain-containing protein</fullName>
    </recommendedName>
</protein>
<proteinExistence type="inferred from homology"/>
<dbReference type="InterPro" id="IPR000297">
    <property type="entry name" value="PPIase_PpiC"/>
</dbReference>
<feature type="region of interest" description="Disordered" evidence="5">
    <location>
        <begin position="541"/>
        <end position="583"/>
    </location>
</feature>
<dbReference type="Gene3D" id="3.10.50.40">
    <property type="match status" value="1"/>
</dbReference>
<keyword evidence="4" id="KW-0413">Isomerase</keyword>
<evidence type="ECO:0000259" key="6">
    <source>
        <dbReference type="PROSITE" id="PS50198"/>
    </source>
</evidence>
<gene>
    <name evidence="8" type="ORF">EVOR1521_LOCUS2830</name>
</gene>
<dbReference type="InterPro" id="IPR042266">
    <property type="entry name" value="PPPDE_sf"/>
</dbReference>
<dbReference type="GO" id="GO:0101005">
    <property type="term" value="F:deubiquitinase activity"/>
    <property type="evidence" value="ECO:0007669"/>
    <property type="project" value="TreeGrafter"/>
</dbReference>
<evidence type="ECO:0000256" key="4">
    <source>
        <dbReference type="PROSITE-ProRule" id="PRU00278"/>
    </source>
</evidence>
<evidence type="ECO:0000313" key="8">
    <source>
        <dbReference type="EMBL" id="CAJ1372840.1"/>
    </source>
</evidence>
<organism evidence="8 9">
    <name type="scientific">Effrenium voratum</name>
    <dbReference type="NCBI Taxonomy" id="2562239"/>
    <lineage>
        <taxon>Eukaryota</taxon>
        <taxon>Sar</taxon>
        <taxon>Alveolata</taxon>
        <taxon>Dinophyceae</taxon>
        <taxon>Suessiales</taxon>
        <taxon>Symbiodiniaceae</taxon>
        <taxon>Effrenium</taxon>
    </lineage>
</organism>
<comment type="similarity">
    <text evidence="1">Belongs to the DeSI family.</text>
</comment>
<dbReference type="InterPro" id="IPR008580">
    <property type="entry name" value="PPPDE_dom"/>
</dbReference>
<dbReference type="PROSITE" id="PS50198">
    <property type="entry name" value="PPIC_PPIASE_2"/>
    <property type="match status" value="1"/>
</dbReference>
<dbReference type="Gene3D" id="3.90.1720.30">
    <property type="entry name" value="PPPDE domains"/>
    <property type="match status" value="1"/>
</dbReference>
<dbReference type="InterPro" id="IPR046357">
    <property type="entry name" value="PPIase_dom_sf"/>
</dbReference>
<dbReference type="SMART" id="SM01179">
    <property type="entry name" value="DUF862"/>
    <property type="match status" value="1"/>
</dbReference>
<dbReference type="Proteomes" id="UP001178507">
    <property type="component" value="Unassembled WGS sequence"/>
</dbReference>
<keyword evidence="9" id="KW-1185">Reference proteome</keyword>
<dbReference type="Pfam" id="PF05903">
    <property type="entry name" value="Peptidase_C97"/>
    <property type="match status" value="1"/>
</dbReference>
<comment type="caution">
    <text evidence="8">The sequence shown here is derived from an EMBL/GenBank/DDBJ whole genome shotgun (WGS) entry which is preliminary data.</text>
</comment>
<name>A0AA36MLT1_9DINO</name>
<dbReference type="GO" id="GO:0006508">
    <property type="term" value="P:proteolysis"/>
    <property type="evidence" value="ECO:0007669"/>
    <property type="project" value="UniProtKB-KW"/>
</dbReference>
<dbReference type="EMBL" id="CAUJNA010000158">
    <property type="protein sequence ID" value="CAJ1372840.1"/>
    <property type="molecule type" value="Genomic_DNA"/>
</dbReference>
<evidence type="ECO:0000256" key="2">
    <source>
        <dbReference type="ARBA" id="ARBA00022670"/>
    </source>
</evidence>
<dbReference type="GO" id="GO:0016579">
    <property type="term" value="P:protein deubiquitination"/>
    <property type="evidence" value="ECO:0007669"/>
    <property type="project" value="TreeGrafter"/>
</dbReference>
<evidence type="ECO:0000256" key="5">
    <source>
        <dbReference type="SAM" id="MobiDB-lite"/>
    </source>
</evidence>
<dbReference type="Pfam" id="PF00639">
    <property type="entry name" value="Rotamase"/>
    <property type="match status" value="1"/>
</dbReference>
<keyword evidence="3" id="KW-0378">Hydrolase</keyword>
<reference evidence="8" key="1">
    <citation type="submission" date="2023-08" db="EMBL/GenBank/DDBJ databases">
        <authorList>
            <person name="Chen Y."/>
            <person name="Shah S."/>
            <person name="Dougan E. K."/>
            <person name="Thang M."/>
            <person name="Chan C."/>
        </authorList>
    </citation>
    <scope>NUCLEOTIDE SEQUENCE</scope>
</reference>